<accession>A0A537K3C8</accession>
<gene>
    <name evidence="2" type="ORF">E6H00_07505</name>
</gene>
<proteinExistence type="predicted"/>
<sequence>MLAPARPPRLLPTRLAMPTYAHPRRRPRPRPYGPSRRSSRAARRGARPGVEPWRTTRSGVPIDGKRLWERWGDDRELTGVKIALLGALLILAAALEWVV</sequence>
<organism evidence="2 3">
    <name type="scientific">Candidatus Segetimicrobium genomatis</name>
    <dbReference type="NCBI Taxonomy" id="2569760"/>
    <lineage>
        <taxon>Bacteria</taxon>
        <taxon>Bacillati</taxon>
        <taxon>Candidatus Sysuimicrobiota</taxon>
        <taxon>Candidatus Sysuimicrobiia</taxon>
        <taxon>Candidatus Sysuimicrobiales</taxon>
        <taxon>Candidatus Segetimicrobiaceae</taxon>
        <taxon>Candidatus Segetimicrobium</taxon>
    </lineage>
</organism>
<feature type="region of interest" description="Disordered" evidence="1">
    <location>
        <begin position="1"/>
        <end position="58"/>
    </location>
</feature>
<reference evidence="2 3" key="1">
    <citation type="journal article" date="2019" name="Nat. Microbiol.">
        <title>Mediterranean grassland soil C-N compound turnover is dependent on rainfall and depth, and is mediated by genomically divergent microorganisms.</title>
        <authorList>
            <person name="Diamond S."/>
            <person name="Andeer P.F."/>
            <person name="Li Z."/>
            <person name="Crits-Christoph A."/>
            <person name="Burstein D."/>
            <person name="Anantharaman K."/>
            <person name="Lane K.R."/>
            <person name="Thomas B.C."/>
            <person name="Pan C."/>
            <person name="Northen T.R."/>
            <person name="Banfield J.F."/>
        </authorList>
    </citation>
    <scope>NUCLEOTIDE SEQUENCE [LARGE SCALE GENOMIC DNA]</scope>
    <source>
        <strain evidence="2">NP_3</strain>
    </source>
</reference>
<dbReference type="Proteomes" id="UP000318509">
    <property type="component" value="Unassembled WGS sequence"/>
</dbReference>
<evidence type="ECO:0000313" key="2">
    <source>
        <dbReference type="EMBL" id="TMI90259.1"/>
    </source>
</evidence>
<evidence type="ECO:0000313" key="3">
    <source>
        <dbReference type="Proteomes" id="UP000318509"/>
    </source>
</evidence>
<feature type="compositionally biased region" description="Basic residues" evidence="1">
    <location>
        <begin position="37"/>
        <end position="46"/>
    </location>
</feature>
<evidence type="ECO:0000256" key="1">
    <source>
        <dbReference type="SAM" id="MobiDB-lite"/>
    </source>
</evidence>
<dbReference type="AlphaFoldDB" id="A0A537K3C8"/>
<comment type="caution">
    <text evidence="2">The sequence shown here is derived from an EMBL/GenBank/DDBJ whole genome shotgun (WGS) entry which is preliminary data.</text>
</comment>
<name>A0A537K3C8_9BACT</name>
<protein>
    <submittedName>
        <fullName evidence="2">Uncharacterized protein</fullName>
    </submittedName>
</protein>
<dbReference type="EMBL" id="VBAK01000114">
    <property type="protein sequence ID" value="TMI90259.1"/>
    <property type="molecule type" value="Genomic_DNA"/>
</dbReference>
<feature type="compositionally biased region" description="Pro residues" evidence="1">
    <location>
        <begin position="1"/>
        <end position="10"/>
    </location>
</feature>